<protein>
    <recommendedName>
        <fullName evidence="1">DSBA-like thioredoxin domain-containing protein</fullName>
    </recommendedName>
</protein>
<reference evidence="2 3" key="1">
    <citation type="submission" date="2018-05" db="EMBL/GenBank/DDBJ databases">
        <title>Draft genome sequence of Scytalidium lignicola DSM 105466, a ubiquitous saprotrophic fungus.</title>
        <authorList>
            <person name="Buettner E."/>
            <person name="Gebauer A.M."/>
            <person name="Hofrichter M."/>
            <person name="Liers C."/>
            <person name="Kellner H."/>
        </authorList>
    </citation>
    <scope>NUCLEOTIDE SEQUENCE [LARGE SCALE GENOMIC DNA]</scope>
    <source>
        <strain evidence="2 3">DSM 105466</strain>
    </source>
</reference>
<evidence type="ECO:0000259" key="1">
    <source>
        <dbReference type="Pfam" id="PF01323"/>
    </source>
</evidence>
<gene>
    <name evidence="2" type="ORF">B7463_g3194</name>
</gene>
<feature type="non-terminal residue" evidence="2">
    <location>
        <position position="1"/>
    </location>
</feature>
<name>A0A3E2HIC6_SCYLI</name>
<dbReference type="STRING" id="5539.A0A3E2HIC6"/>
<dbReference type="PRINTS" id="PR00081">
    <property type="entry name" value="GDHRDH"/>
</dbReference>
<evidence type="ECO:0000313" key="2">
    <source>
        <dbReference type="EMBL" id="RFU33179.1"/>
    </source>
</evidence>
<evidence type="ECO:0000313" key="3">
    <source>
        <dbReference type="Proteomes" id="UP000258309"/>
    </source>
</evidence>
<dbReference type="Gene3D" id="3.40.50.720">
    <property type="entry name" value="NAD(P)-binding Rossmann-like Domain"/>
    <property type="match status" value="1"/>
</dbReference>
<dbReference type="InterPro" id="IPR001853">
    <property type="entry name" value="DSBA-like_thioredoxin_dom"/>
</dbReference>
<dbReference type="SUPFAM" id="SSF51735">
    <property type="entry name" value="NAD(P)-binding Rossmann-fold domains"/>
    <property type="match status" value="1"/>
</dbReference>
<dbReference type="OrthoDB" id="5399006at2759"/>
<organism evidence="2 3">
    <name type="scientific">Scytalidium lignicola</name>
    <name type="common">Hyphomycete</name>
    <dbReference type="NCBI Taxonomy" id="5539"/>
    <lineage>
        <taxon>Eukaryota</taxon>
        <taxon>Fungi</taxon>
        <taxon>Dikarya</taxon>
        <taxon>Ascomycota</taxon>
        <taxon>Pezizomycotina</taxon>
        <taxon>Leotiomycetes</taxon>
        <taxon>Leotiomycetes incertae sedis</taxon>
        <taxon>Scytalidium</taxon>
    </lineage>
</organism>
<feature type="non-terminal residue" evidence="2">
    <location>
        <position position="518"/>
    </location>
</feature>
<proteinExistence type="predicted"/>
<dbReference type="InterPro" id="IPR002347">
    <property type="entry name" value="SDR_fam"/>
</dbReference>
<sequence length="518" mass="57281">MSQNPQKKPVIALVGAGPGIGEAVARRFTAEGFVVALLARTEDKLQTMAQGIDDDFGKGTARYYLTDLRIEQSVLSSFKNISTDLGPVSVLVYNAGARRVNGKSILDTTSEEFENFTKINLFGAVWSTKCVLPDMLAAGKGTIIYTGATGSLRGMPGLSSFSPGKFGLRSFAQIVTREYQAQGIHVAHVIVDGPVDGKLIGGVRRRQWQREGATDKLEDVESYLVQPVDLAHTYWFLHTQPRSAWTHELDARAQKETMFSKLPITGYAPKLESWAVQKVESFLYTLTAVCFPVLYQFTAQPCSLAVLVSPYSWFGFTNIIRFRPLLNAHGISVDIIPFFLGGARDSVGNPFAPPLKAKEAFANQDSELTGKLLGLKVVRPKEFPILSLFAVRVATWIKDHYPSSKFDETFPALASGYWSKGYNISKPEGIIQALAGVFPQEEIEEIMKKALTLENKKRVIDVTMSAGAFGAPWIIAVNGNQERMDWFGNDRWDQVFYHLGVPYTPVRIIPPEEAKAKI</sequence>
<dbReference type="Pfam" id="PF01323">
    <property type="entry name" value="DSBA"/>
    <property type="match status" value="1"/>
</dbReference>
<dbReference type="AlphaFoldDB" id="A0A3E2HIC6"/>
<keyword evidence="3" id="KW-1185">Reference proteome</keyword>
<dbReference type="Gene3D" id="3.40.30.10">
    <property type="entry name" value="Glutaredoxin"/>
    <property type="match status" value="1"/>
</dbReference>
<dbReference type="EMBL" id="NCSJ02000040">
    <property type="protein sequence ID" value="RFU33179.1"/>
    <property type="molecule type" value="Genomic_DNA"/>
</dbReference>
<dbReference type="PANTHER" id="PTHR43431">
    <property type="entry name" value="OXIDOREDUCTASE, SHORT CHAIN DEHYDROGENASE/REDUCTASE FAMILY (AFU_ORTHOLOGUE AFUA_5G14000)"/>
    <property type="match status" value="1"/>
</dbReference>
<dbReference type="PANTHER" id="PTHR43431:SF7">
    <property type="entry name" value="OXIDOREDUCTASE, SHORT CHAIN DEHYDROGENASE_REDUCTASE FAMILY (AFU_ORTHOLOGUE AFUA_5G14000)"/>
    <property type="match status" value="1"/>
</dbReference>
<dbReference type="Proteomes" id="UP000258309">
    <property type="component" value="Unassembled WGS sequence"/>
</dbReference>
<dbReference type="Pfam" id="PF00106">
    <property type="entry name" value="adh_short"/>
    <property type="match status" value="1"/>
</dbReference>
<accession>A0A3E2HIC6</accession>
<feature type="domain" description="DSBA-like thioredoxin" evidence="1">
    <location>
        <begin position="308"/>
        <end position="499"/>
    </location>
</feature>
<dbReference type="GO" id="GO:0016491">
    <property type="term" value="F:oxidoreductase activity"/>
    <property type="evidence" value="ECO:0007669"/>
    <property type="project" value="InterPro"/>
</dbReference>
<dbReference type="SUPFAM" id="SSF52833">
    <property type="entry name" value="Thioredoxin-like"/>
    <property type="match status" value="1"/>
</dbReference>
<dbReference type="InterPro" id="IPR036291">
    <property type="entry name" value="NAD(P)-bd_dom_sf"/>
</dbReference>
<comment type="caution">
    <text evidence="2">The sequence shown here is derived from an EMBL/GenBank/DDBJ whole genome shotgun (WGS) entry which is preliminary data.</text>
</comment>
<dbReference type="InterPro" id="IPR036249">
    <property type="entry name" value="Thioredoxin-like_sf"/>
</dbReference>